<dbReference type="InterPro" id="IPR007053">
    <property type="entry name" value="LRAT_dom"/>
</dbReference>
<reference evidence="7" key="1">
    <citation type="submission" date="2025-08" db="UniProtKB">
        <authorList>
            <consortium name="Ensembl"/>
        </authorList>
    </citation>
    <scope>IDENTIFICATION</scope>
</reference>
<evidence type="ECO:0000259" key="6">
    <source>
        <dbReference type="PROSITE" id="PS51934"/>
    </source>
</evidence>
<keyword evidence="2" id="KW-0808">Transferase</keyword>
<keyword evidence="5" id="KW-1133">Transmembrane helix</keyword>
<keyword evidence="4" id="KW-0443">Lipid metabolism</keyword>
<dbReference type="GO" id="GO:0070292">
    <property type="term" value="P:N-acylphosphatidylethanolamine metabolic process"/>
    <property type="evidence" value="ECO:0007669"/>
    <property type="project" value="TreeGrafter"/>
</dbReference>
<evidence type="ECO:0000256" key="3">
    <source>
        <dbReference type="ARBA" id="ARBA00022801"/>
    </source>
</evidence>
<dbReference type="Gene3D" id="3.90.1720.10">
    <property type="entry name" value="endopeptidase domain like (from Nostoc punctiforme)"/>
    <property type="match status" value="1"/>
</dbReference>
<keyword evidence="8" id="KW-1185">Reference proteome</keyword>
<dbReference type="AlphaFoldDB" id="A0A3Q3XRB6"/>
<evidence type="ECO:0000313" key="8">
    <source>
        <dbReference type="Proteomes" id="UP000261620"/>
    </source>
</evidence>
<proteinExistence type="inferred from homology"/>
<evidence type="ECO:0000256" key="2">
    <source>
        <dbReference type="ARBA" id="ARBA00022679"/>
    </source>
</evidence>
<keyword evidence="3" id="KW-0378">Hydrolase</keyword>
<dbReference type="InterPro" id="IPR051496">
    <property type="entry name" value="H-rev107_PLA/AT"/>
</dbReference>
<feature type="domain" description="LRAT" evidence="6">
    <location>
        <begin position="9"/>
        <end position="121"/>
    </location>
</feature>
<keyword evidence="5" id="KW-0812">Transmembrane</keyword>
<comment type="similarity">
    <text evidence="1">Belongs to the H-rev107 family.</text>
</comment>
<evidence type="ECO:0000256" key="4">
    <source>
        <dbReference type="ARBA" id="ARBA00023098"/>
    </source>
</evidence>
<dbReference type="Pfam" id="PF04970">
    <property type="entry name" value="LRAT"/>
    <property type="match status" value="1"/>
</dbReference>
<reference evidence="7" key="2">
    <citation type="submission" date="2025-09" db="UniProtKB">
        <authorList>
            <consortium name="Ensembl"/>
        </authorList>
    </citation>
    <scope>IDENTIFICATION</scope>
</reference>
<evidence type="ECO:0000313" key="7">
    <source>
        <dbReference type="Ensembl" id="ENSMMOP00000028191.1"/>
    </source>
</evidence>
<sequence>MDSAKPGDLIQIFRGTYEHWAIYMGGNKVVHLIPSSPYGNLGFLMDSSTAQVRCQNIWQVVRHDDFRINNLLDDEYEPRERHLILRDAHRLVGQRLPYCITTHNCEHFVTQLRYGKPESRQVKNVAVMGGVALAGVGIVALGAALFSLLNEEDNKRRHK</sequence>
<dbReference type="OMA" id="ATQNCEH"/>
<protein>
    <recommendedName>
        <fullName evidence="6">LRAT domain-containing protein</fullName>
    </recommendedName>
</protein>
<evidence type="ECO:0000256" key="1">
    <source>
        <dbReference type="ARBA" id="ARBA00007824"/>
    </source>
</evidence>
<keyword evidence="5" id="KW-0472">Membrane</keyword>
<name>A0A3Q3XRB6_MOLML</name>
<dbReference type="GO" id="GO:0016410">
    <property type="term" value="F:N-acyltransferase activity"/>
    <property type="evidence" value="ECO:0007669"/>
    <property type="project" value="TreeGrafter"/>
</dbReference>
<dbReference type="GO" id="GO:0004623">
    <property type="term" value="F:phospholipase A2 activity"/>
    <property type="evidence" value="ECO:0007669"/>
    <property type="project" value="TreeGrafter"/>
</dbReference>
<dbReference type="Ensembl" id="ENSMMOT00000028670.1">
    <property type="protein sequence ID" value="ENSMMOP00000028191.1"/>
    <property type="gene ID" value="ENSMMOG00000021309.1"/>
</dbReference>
<dbReference type="GO" id="GO:0005737">
    <property type="term" value="C:cytoplasm"/>
    <property type="evidence" value="ECO:0007669"/>
    <property type="project" value="TreeGrafter"/>
</dbReference>
<dbReference type="GO" id="GO:0008970">
    <property type="term" value="F:phospholipase A1 activity"/>
    <property type="evidence" value="ECO:0007669"/>
    <property type="project" value="TreeGrafter"/>
</dbReference>
<organism evidence="7 8">
    <name type="scientific">Mola mola</name>
    <name type="common">Ocean sunfish</name>
    <name type="synonym">Tetraodon mola</name>
    <dbReference type="NCBI Taxonomy" id="94237"/>
    <lineage>
        <taxon>Eukaryota</taxon>
        <taxon>Metazoa</taxon>
        <taxon>Chordata</taxon>
        <taxon>Craniata</taxon>
        <taxon>Vertebrata</taxon>
        <taxon>Euteleostomi</taxon>
        <taxon>Actinopterygii</taxon>
        <taxon>Neopterygii</taxon>
        <taxon>Teleostei</taxon>
        <taxon>Neoteleostei</taxon>
        <taxon>Acanthomorphata</taxon>
        <taxon>Eupercaria</taxon>
        <taxon>Tetraodontiformes</taxon>
        <taxon>Molidae</taxon>
        <taxon>Mola</taxon>
    </lineage>
</organism>
<dbReference type="PANTHER" id="PTHR13943:SF31">
    <property type="entry name" value="PHOSPHOLIPASE A AND ACYLTRANSFERASE 3"/>
    <property type="match status" value="1"/>
</dbReference>
<dbReference type="STRING" id="94237.ENSMMOP00000028191"/>
<accession>A0A3Q3XRB6</accession>
<evidence type="ECO:0000256" key="5">
    <source>
        <dbReference type="SAM" id="Phobius"/>
    </source>
</evidence>
<feature type="transmembrane region" description="Helical" evidence="5">
    <location>
        <begin position="125"/>
        <end position="149"/>
    </location>
</feature>
<dbReference type="PROSITE" id="PS51934">
    <property type="entry name" value="LRAT"/>
    <property type="match status" value="1"/>
</dbReference>
<dbReference type="Proteomes" id="UP000261620">
    <property type="component" value="Unplaced"/>
</dbReference>
<dbReference type="PANTHER" id="PTHR13943">
    <property type="entry name" value="HRAS-LIKE SUPPRESSOR - RELATED"/>
    <property type="match status" value="1"/>
</dbReference>